<proteinExistence type="predicted"/>
<gene>
    <name evidence="3" type="ORF">FPE_LOCUS7428</name>
</gene>
<reference evidence="3" key="1">
    <citation type="submission" date="2023-05" db="EMBL/GenBank/DDBJ databases">
        <authorList>
            <person name="Huff M."/>
        </authorList>
    </citation>
    <scope>NUCLEOTIDE SEQUENCE</scope>
</reference>
<dbReference type="PANTHER" id="PTHR37174">
    <property type="entry name" value="FORKHEAD-ASSOCIATED DOMAIN PROTEIN"/>
    <property type="match status" value="1"/>
</dbReference>
<organism evidence="3 4">
    <name type="scientific">Fraxinus pennsylvanica</name>
    <dbReference type="NCBI Taxonomy" id="56036"/>
    <lineage>
        <taxon>Eukaryota</taxon>
        <taxon>Viridiplantae</taxon>
        <taxon>Streptophyta</taxon>
        <taxon>Embryophyta</taxon>
        <taxon>Tracheophyta</taxon>
        <taxon>Spermatophyta</taxon>
        <taxon>Magnoliopsida</taxon>
        <taxon>eudicotyledons</taxon>
        <taxon>Gunneridae</taxon>
        <taxon>Pentapetalae</taxon>
        <taxon>asterids</taxon>
        <taxon>lamiids</taxon>
        <taxon>Lamiales</taxon>
        <taxon>Oleaceae</taxon>
        <taxon>Oleeae</taxon>
        <taxon>Fraxinus</taxon>
    </lineage>
</organism>
<evidence type="ECO:0000313" key="3">
    <source>
        <dbReference type="EMBL" id="CAI9759998.1"/>
    </source>
</evidence>
<evidence type="ECO:0000256" key="2">
    <source>
        <dbReference type="SAM" id="MobiDB-lite"/>
    </source>
</evidence>
<keyword evidence="4" id="KW-1185">Reference proteome</keyword>
<dbReference type="AlphaFoldDB" id="A0AAD1YYZ1"/>
<accession>A0AAD1YYZ1</accession>
<protein>
    <submittedName>
        <fullName evidence="3">Uncharacterized protein</fullName>
    </submittedName>
</protein>
<dbReference type="EMBL" id="OU503039">
    <property type="protein sequence ID" value="CAI9759998.1"/>
    <property type="molecule type" value="Genomic_DNA"/>
</dbReference>
<feature type="region of interest" description="Disordered" evidence="2">
    <location>
        <begin position="143"/>
        <end position="170"/>
    </location>
</feature>
<dbReference type="Proteomes" id="UP000834106">
    <property type="component" value="Chromosome 4"/>
</dbReference>
<sequence>MIQNCGSLFVQWRPCHVRTLCLASPSTAGIKTEQLRQQLDLLHKEAESTRAKANNVRLRLMRLSEAAEKLRRQASISVQTGKDNDARDLLFQKKKVMQAMEKSKSRIEVLDELAMKLNEAISIKEGQLIGNVALDLEVSEQEAPSPIRIVSSKEENSSTSNENQDLESDTPKFVQNQEPLVVSASQGELYSEKVENNHEESINRNVQNEVNNEHNGKEITSYEDFMCHLDQLLNKMQMELLTFLRFSALILESEEKPENSKVRHAMEILEGIRHVRERIASITQAKVSFDSKLGSIVLCMGSVIVEQRERRTLSN</sequence>
<evidence type="ECO:0000313" key="4">
    <source>
        <dbReference type="Proteomes" id="UP000834106"/>
    </source>
</evidence>
<dbReference type="PANTHER" id="PTHR37174:SF2">
    <property type="entry name" value="FORKHEAD-ASSOCIATED DOMAIN PROTEIN"/>
    <property type="match status" value="1"/>
</dbReference>
<keyword evidence="1" id="KW-0175">Coiled coil</keyword>
<feature type="coiled-coil region" evidence="1">
    <location>
        <begin position="32"/>
        <end position="73"/>
    </location>
</feature>
<name>A0AAD1YYZ1_9LAMI</name>
<evidence type="ECO:0000256" key="1">
    <source>
        <dbReference type="SAM" id="Coils"/>
    </source>
</evidence>